<dbReference type="Proteomes" id="UP000447434">
    <property type="component" value="Chromosome 20"/>
</dbReference>
<proteinExistence type="predicted"/>
<dbReference type="InterPro" id="IPR053234">
    <property type="entry name" value="RPM1_Interactor"/>
</dbReference>
<comment type="caution">
    <text evidence="1">The sequence shown here is derived from an EMBL/GenBank/DDBJ whole genome shotgun (WGS) entry which is preliminary data.</text>
</comment>
<gene>
    <name evidence="1" type="ORF">Lalb_Chr20g0113491</name>
</gene>
<dbReference type="EMBL" id="WOCE01000020">
    <property type="protein sequence ID" value="KAE9590996.1"/>
    <property type="molecule type" value="Genomic_DNA"/>
</dbReference>
<dbReference type="PANTHER" id="PTHR33443:SF35">
    <property type="entry name" value="VQ DOMAIN-CONTAINING PROTEIN"/>
    <property type="match status" value="1"/>
</dbReference>
<sequence>MNIACRDYPHPRHLCGNFPFSSTPHHSHCDKCHCYVCDSLAPCPKWGTGLLTTDHCHATDRSSIWKTLRKNFKLGKNAPFSVSTNYATSHDVRHSQCNILQPHWSANSMLPNQRSSSKSLHTWSTISSPSVIPQNQPFRPALMHTRSSPNSTLWNRVSRPNSTIPVCSTATNLSHSFPRQLLGVRNHAIGKQRGRSGTMNVGLQFRGSHMVSSNVGSIGSAMTTNHSTLVSSGFNNNVNPSWQCDRYRAATGFSSNSTHRPNYGCGNGAETQAYRQSNHSQNFYGSWIHPTRCESCALGRPFWIQGNGAVQSSYAAHLNTNQQLNMQHQIGSCQNENNVQGNIIQCGITKQDTLQQNSQSEYITKPVFSAFDSNWAEITNQSTHQRSATSMNQPSDVKVCGTQFSGSTNLTSFDEIKDWLFGDQDSIPVVADAGMFLSE</sequence>
<reference evidence="2" key="1">
    <citation type="journal article" date="2020" name="Nat. Commun.">
        <title>Genome sequence of the cluster root forming white lupin.</title>
        <authorList>
            <person name="Hufnagel B."/>
            <person name="Marques A."/>
            <person name="Soriano A."/>
            <person name="Marques L."/>
            <person name="Divol F."/>
            <person name="Doumas P."/>
            <person name="Sallet E."/>
            <person name="Mancinotti D."/>
            <person name="Carrere S."/>
            <person name="Marande W."/>
            <person name="Arribat S."/>
            <person name="Keller J."/>
            <person name="Huneau C."/>
            <person name="Blein T."/>
            <person name="Aime D."/>
            <person name="Laguerre M."/>
            <person name="Taylor J."/>
            <person name="Schubert V."/>
            <person name="Nelson M."/>
            <person name="Geu-Flores F."/>
            <person name="Crespi M."/>
            <person name="Gallardo-Guerrero K."/>
            <person name="Delaux P.-M."/>
            <person name="Salse J."/>
            <person name="Berges H."/>
            <person name="Guyot R."/>
            <person name="Gouzy J."/>
            <person name="Peret B."/>
        </authorList>
    </citation>
    <scope>NUCLEOTIDE SEQUENCE [LARGE SCALE GENOMIC DNA]</scope>
    <source>
        <strain evidence="2">cv. Amiga</strain>
    </source>
</reference>
<evidence type="ECO:0000313" key="2">
    <source>
        <dbReference type="Proteomes" id="UP000447434"/>
    </source>
</evidence>
<dbReference type="OrthoDB" id="266020at2759"/>
<evidence type="ECO:0000313" key="1">
    <source>
        <dbReference type="EMBL" id="KAE9590996.1"/>
    </source>
</evidence>
<dbReference type="AlphaFoldDB" id="A0A6A4NB75"/>
<organism evidence="1 2">
    <name type="scientific">Lupinus albus</name>
    <name type="common">White lupine</name>
    <name type="synonym">Lupinus termis</name>
    <dbReference type="NCBI Taxonomy" id="3870"/>
    <lineage>
        <taxon>Eukaryota</taxon>
        <taxon>Viridiplantae</taxon>
        <taxon>Streptophyta</taxon>
        <taxon>Embryophyta</taxon>
        <taxon>Tracheophyta</taxon>
        <taxon>Spermatophyta</taxon>
        <taxon>Magnoliopsida</taxon>
        <taxon>eudicotyledons</taxon>
        <taxon>Gunneridae</taxon>
        <taxon>Pentapetalae</taxon>
        <taxon>rosids</taxon>
        <taxon>fabids</taxon>
        <taxon>Fabales</taxon>
        <taxon>Fabaceae</taxon>
        <taxon>Papilionoideae</taxon>
        <taxon>50 kb inversion clade</taxon>
        <taxon>genistoids sensu lato</taxon>
        <taxon>core genistoids</taxon>
        <taxon>Genisteae</taxon>
        <taxon>Lupinus</taxon>
    </lineage>
</organism>
<protein>
    <submittedName>
        <fullName evidence="1">Uncharacterized protein</fullName>
    </submittedName>
</protein>
<name>A0A6A4NB75_LUPAL</name>
<dbReference type="PANTHER" id="PTHR33443">
    <property type="entry name" value="ZGC:112980"/>
    <property type="match status" value="1"/>
</dbReference>
<accession>A0A6A4NB75</accession>
<keyword evidence="2" id="KW-1185">Reference proteome</keyword>